<keyword evidence="3" id="KW-1185">Reference proteome</keyword>
<feature type="transmembrane region" description="Helical" evidence="1">
    <location>
        <begin position="6"/>
        <end position="22"/>
    </location>
</feature>
<sequence>MYLILVSAITIIYIGVVVRIYRSWRRTTRRIWTNRVQIEKANRKRNHSTRFTPLQSDIASVNPQFNNVDLLSLSVQTVCRRQQAIQRTYHSSEITTIQLDTFPVNTQVSTSGQSSPMPKSISNTGSCRIFKTVITLGILISILLMSMMPKIILGFAVIRNPSNEKFIRALAISDLILFLNPLLDPVVYVLRIRSFRQRIKCSSH</sequence>
<feature type="transmembrane region" description="Helical" evidence="1">
    <location>
        <begin position="133"/>
        <end position="158"/>
    </location>
</feature>
<keyword evidence="1" id="KW-1133">Transmembrane helix</keyword>
<keyword evidence="1" id="KW-0472">Membrane</keyword>
<dbReference type="AlphaFoldDB" id="A0A8S3RNP8"/>
<gene>
    <name evidence="2" type="ORF">MEDL_23992</name>
</gene>
<proteinExistence type="predicted"/>
<evidence type="ECO:0000256" key="1">
    <source>
        <dbReference type="SAM" id="Phobius"/>
    </source>
</evidence>
<dbReference type="SUPFAM" id="SSF81321">
    <property type="entry name" value="Family A G protein-coupled receptor-like"/>
    <property type="match status" value="1"/>
</dbReference>
<organism evidence="2 3">
    <name type="scientific">Mytilus edulis</name>
    <name type="common">Blue mussel</name>
    <dbReference type="NCBI Taxonomy" id="6550"/>
    <lineage>
        <taxon>Eukaryota</taxon>
        <taxon>Metazoa</taxon>
        <taxon>Spiralia</taxon>
        <taxon>Lophotrochozoa</taxon>
        <taxon>Mollusca</taxon>
        <taxon>Bivalvia</taxon>
        <taxon>Autobranchia</taxon>
        <taxon>Pteriomorphia</taxon>
        <taxon>Mytilida</taxon>
        <taxon>Mytiloidea</taxon>
        <taxon>Mytilidae</taxon>
        <taxon>Mytilinae</taxon>
        <taxon>Mytilus</taxon>
    </lineage>
</organism>
<dbReference type="Gene3D" id="1.20.1070.10">
    <property type="entry name" value="Rhodopsin 7-helix transmembrane proteins"/>
    <property type="match status" value="1"/>
</dbReference>
<reference evidence="2" key="1">
    <citation type="submission" date="2021-03" db="EMBL/GenBank/DDBJ databases">
        <authorList>
            <person name="Bekaert M."/>
        </authorList>
    </citation>
    <scope>NUCLEOTIDE SEQUENCE</scope>
</reference>
<dbReference type="Proteomes" id="UP000683360">
    <property type="component" value="Unassembled WGS sequence"/>
</dbReference>
<feature type="transmembrane region" description="Helical" evidence="1">
    <location>
        <begin position="170"/>
        <end position="190"/>
    </location>
</feature>
<name>A0A8S3RNP8_MYTED</name>
<protein>
    <recommendedName>
        <fullName evidence="4">G-protein coupled receptors family 1 profile domain-containing protein</fullName>
    </recommendedName>
</protein>
<accession>A0A8S3RNP8</accession>
<comment type="caution">
    <text evidence="2">The sequence shown here is derived from an EMBL/GenBank/DDBJ whole genome shotgun (WGS) entry which is preliminary data.</text>
</comment>
<evidence type="ECO:0000313" key="3">
    <source>
        <dbReference type="Proteomes" id="UP000683360"/>
    </source>
</evidence>
<evidence type="ECO:0008006" key="4">
    <source>
        <dbReference type="Google" id="ProtNLM"/>
    </source>
</evidence>
<keyword evidence="1" id="KW-0812">Transmembrane</keyword>
<evidence type="ECO:0000313" key="2">
    <source>
        <dbReference type="EMBL" id="CAG2209836.1"/>
    </source>
</evidence>
<dbReference type="EMBL" id="CAJPWZ010001215">
    <property type="protein sequence ID" value="CAG2209836.1"/>
    <property type="molecule type" value="Genomic_DNA"/>
</dbReference>